<dbReference type="CDD" id="cd21749">
    <property type="entry name" value="ZnB-Zn_EMF2-like"/>
    <property type="match status" value="1"/>
</dbReference>
<proteinExistence type="inferred from homology"/>
<evidence type="ECO:0000259" key="8">
    <source>
        <dbReference type="Pfam" id="PF23320"/>
    </source>
</evidence>
<dbReference type="Pfam" id="PF24663">
    <property type="entry name" value="DUF7651"/>
    <property type="match status" value="1"/>
</dbReference>
<comment type="similarity">
    <text evidence="1">Belongs to the VEFS (VRN2-EMF2-FIS2-SU(Z)12) family.</text>
</comment>
<comment type="caution">
    <text evidence="10">The sequence shown here is derived from an EMBL/GenBank/DDBJ whole genome shotgun (WGS) entry which is preliminary data.</text>
</comment>
<protein>
    <submittedName>
        <fullName evidence="10">Polycomb group protein EMBRYONIC FLOWER 2</fullName>
    </submittedName>
</protein>
<name>A0AAD8IXZ4_9APIA</name>
<organism evidence="10 11">
    <name type="scientific">Heracleum sosnowskyi</name>
    <dbReference type="NCBI Taxonomy" id="360622"/>
    <lineage>
        <taxon>Eukaryota</taxon>
        <taxon>Viridiplantae</taxon>
        <taxon>Streptophyta</taxon>
        <taxon>Embryophyta</taxon>
        <taxon>Tracheophyta</taxon>
        <taxon>Spermatophyta</taxon>
        <taxon>Magnoliopsida</taxon>
        <taxon>eudicotyledons</taxon>
        <taxon>Gunneridae</taxon>
        <taxon>Pentapetalae</taxon>
        <taxon>asterids</taxon>
        <taxon>campanulids</taxon>
        <taxon>Apiales</taxon>
        <taxon>Apiaceae</taxon>
        <taxon>Apioideae</taxon>
        <taxon>apioid superclade</taxon>
        <taxon>Tordylieae</taxon>
        <taxon>Tordyliinae</taxon>
        <taxon>Heracleum</taxon>
    </lineage>
</organism>
<dbReference type="PANTHER" id="PTHR22597">
    <property type="entry name" value="POLYCOMB GROUP PROTEIN"/>
    <property type="match status" value="1"/>
</dbReference>
<dbReference type="InterPro" id="IPR057540">
    <property type="entry name" value="Znf_SUZ12"/>
</dbReference>
<keyword evidence="2" id="KW-0479">Metal-binding</keyword>
<dbReference type="EMBL" id="JAUIZM010000003">
    <property type="protein sequence ID" value="KAK1392861.1"/>
    <property type="molecule type" value="Genomic_DNA"/>
</dbReference>
<dbReference type="InterPro" id="IPR056068">
    <property type="entry name" value="EMF2-like_DUF7651"/>
</dbReference>
<feature type="domain" description="Polycomb protein VEFS-Box" evidence="7">
    <location>
        <begin position="534"/>
        <end position="652"/>
    </location>
</feature>
<dbReference type="Pfam" id="PF09733">
    <property type="entry name" value="VEFS-Box"/>
    <property type="match status" value="1"/>
</dbReference>
<dbReference type="PANTHER" id="PTHR22597:SF22">
    <property type="entry name" value="POLYCOMB GROUP PROTEIN EMBRYONIC FLOWER 2-RELATED"/>
    <property type="match status" value="1"/>
</dbReference>
<dbReference type="Pfam" id="PF23320">
    <property type="entry name" value="Zn_SUZ12"/>
    <property type="match status" value="1"/>
</dbReference>
<evidence type="ECO:0000256" key="2">
    <source>
        <dbReference type="ARBA" id="ARBA00022723"/>
    </source>
</evidence>
<dbReference type="Proteomes" id="UP001237642">
    <property type="component" value="Unassembled WGS sequence"/>
</dbReference>
<evidence type="ECO:0000313" key="11">
    <source>
        <dbReference type="Proteomes" id="UP001237642"/>
    </source>
</evidence>
<reference evidence="10" key="2">
    <citation type="submission" date="2023-05" db="EMBL/GenBank/DDBJ databases">
        <authorList>
            <person name="Schelkunov M.I."/>
        </authorList>
    </citation>
    <scope>NUCLEOTIDE SEQUENCE</scope>
    <source>
        <strain evidence="10">Hsosn_3</strain>
        <tissue evidence="10">Leaf</tissue>
    </source>
</reference>
<keyword evidence="6" id="KW-0804">Transcription</keyword>
<dbReference type="InterPro" id="IPR019135">
    <property type="entry name" value="Polycomb_protein_VEFS-Box"/>
</dbReference>
<evidence type="ECO:0000259" key="9">
    <source>
        <dbReference type="Pfam" id="PF24663"/>
    </source>
</evidence>
<dbReference type="CDD" id="cd21553">
    <property type="entry name" value="VEFS-box_EMF2-like"/>
    <property type="match status" value="1"/>
</dbReference>
<keyword evidence="11" id="KW-1185">Reference proteome</keyword>
<evidence type="ECO:0000256" key="4">
    <source>
        <dbReference type="ARBA" id="ARBA00022833"/>
    </source>
</evidence>
<keyword evidence="4" id="KW-0862">Zinc</keyword>
<evidence type="ECO:0000256" key="3">
    <source>
        <dbReference type="ARBA" id="ARBA00022771"/>
    </source>
</evidence>
<reference evidence="10" key="1">
    <citation type="submission" date="2023-02" db="EMBL/GenBank/DDBJ databases">
        <title>Genome of toxic invasive species Heracleum sosnowskyi carries increased number of genes despite the absence of recent whole-genome duplications.</title>
        <authorList>
            <person name="Schelkunov M."/>
            <person name="Shtratnikova V."/>
            <person name="Makarenko M."/>
            <person name="Klepikova A."/>
            <person name="Omelchenko D."/>
            <person name="Novikova G."/>
            <person name="Obukhova E."/>
            <person name="Bogdanov V."/>
            <person name="Penin A."/>
            <person name="Logacheva M."/>
        </authorList>
    </citation>
    <scope>NUCLEOTIDE SEQUENCE</scope>
    <source>
        <strain evidence="10">Hsosn_3</strain>
        <tissue evidence="10">Leaf</tissue>
    </source>
</reference>
<evidence type="ECO:0000256" key="1">
    <source>
        <dbReference type="ARBA" id="ARBA00007416"/>
    </source>
</evidence>
<evidence type="ECO:0000256" key="5">
    <source>
        <dbReference type="ARBA" id="ARBA00023015"/>
    </source>
</evidence>
<keyword evidence="3" id="KW-0863">Zinc-finger</keyword>
<evidence type="ECO:0000256" key="6">
    <source>
        <dbReference type="ARBA" id="ARBA00023163"/>
    </source>
</evidence>
<sequence>MKWSERQSNRPYSRSGSGYFLGKGLNRRSPADPCLETMPGIPLSNDPIHPRGVDQMYRDDSRVHLSEEDEIAAEQSFSIYCKPVELYNILQRRAIDRPYFLQRCLHYKKQVKDKKKIQMTVCLPGTANDRLKTQILFPIHVLLARPIDNSAEHSAVYHFSKVRVLTSYTGVEGENQSIVKFILPEMNKLSVEIDSGKICILFIGSAESSSSKSQDDLTKNANQTSSPLYTGGSGFVGKISLEMLHVSWEKSPNLVLGERVEFFTTVDMISCIVKPSSVDKKVCISFQNFSSSGVASAPLQLPVNISAEEFGAKERNTYNSYSCSDNTNSGISDAVRLRTGNVIFNYRYYNNILHKTEVTEDFSCPFCLVKCASFKGLKHHLPSSHDLFYFEFWVNEEFQAVNISFDIDKWACEIDGDGLDPKRHTFIFCYKPLRRREPKCLLQYAKHVHSLVLDSNSPAAIHEDREKNNGVVECLEYNTSSPNATGCSSASAHLYADPECAQSASISNTAPPAMLQFAKPRKLSLESSDLRNRTLLQKRQFFHSHRAQPMELEQVLSDRDSEDEVDDDVADFEDRRMLDDFVDVTNDEKQMMHLWNTFVRKQSVVADGHVPWACEAFSNFHGRDLVQAPAVLRCWRLFMIKLWNHGLLDASIMNKCNLILEQCQNQDAEPMRS</sequence>
<evidence type="ECO:0000259" key="7">
    <source>
        <dbReference type="Pfam" id="PF09733"/>
    </source>
</evidence>
<gene>
    <name evidence="10" type="ORF">POM88_011917</name>
</gene>
<keyword evidence="5" id="KW-0805">Transcription regulation</keyword>
<dbReference type="GO" id="GO:0031490">
    <property type="term" value="F:chromatin DNA binding"/>
    <property type="evidence" value="ECO:0007669"/>
    <property type="project" value="TreeGrafter"/>
</dbReference>
<dbReference type="GO" id="GO:0005634">
    <property type="term" value="C:nucleus"/>
    <property type="evidence" value="ECO:0007669"/>
    <property type="project" value="UniProtKB-ARBA"/>
</dbReference>
<evidence type="ECO:0000313" key="10">
    <source>
        <dbReference type="EMBL" id="KAK1392861.1"/>
    </source>
</evidence>
<feature type="domain" description="Polycomb protein SUZ12-like zinc finger" evidence="8">
    <location>
        <begin position="340"/>
        <end position="405"/>
    </location>
</feature>
<feature type="domain" description="DUF7651" evidence="9">
    <location>
        <begin position="106"/>
        <end position="313"/>
    </location>
</feature>
<accession>A0AAD8IXZ4</accession>
<dbReference type="AlphaFoldDB" id="A0AAD8IXZ4"/>
<dbReference type="GO" id="GO:0008270">
    <property type="term" value="F:zinc ion binding"/>
    <property type="evidence" value="ECO:0007669"/>
    <property type="project" value="UniProtKB-KW"/>
</dbReference>